<dbReference type="CDD" id="cd05403">
    <property type="entry name" value="NT_KNTase_like"/>
    <property type="match status" value="1"/>
</dbReference>
<protein>
    <submittedName>
        <fullName evidence="2">Nucleotidyltransferase domain-containing protein</fullName>
    </submittedName>
</protein>
<dbReference type="PANTHER" id="PTHR33933:SF3">
    <property type="entry name" value="PROTEIN ADENYLYLTRANSFERASE MJ0604-RELATED"/>
    <property type="match status" value="1"/>
</dbReference>
<feature type="domain" description="Polymerase nucleotidyl transferase" evidence="1">
    <location>
        <begin position="19"/>
        <end position="98"/>
    </location>
</feature>
<dbReference type="AlphaFoldDB" id="A0A4Y5SKI4"/>
<proteinExistence type="predicted"/>
<dbReference type="SUPFAM" id="SSF81301">
    <property type="entry name" value="Nucleotidyltransferase"/>
    <property type="match status" value="1"/>
</dbReference>
<keyword evidence="2" id="KW-0808">Transferase</keyword>
<dbReference type="EMBL" id="CP040846">
    <property type="protein sequence ID" value="QDA30914.1"/>
    <property type="molecule type" value="Genomic_DNA"/>
</dbReference>
<name>A0A4Y5SKI4_9EURY</name>
<dbReference type="InterPro" id="IPR052548">
    <property type="entry name" value="Type_VII_TA_antitoxin"/>
</dbReference>
<dbReference type="Pfam" id="PF01909">
    <property type="entry name" value="NTP_transf_2"/>
    <property type="match status" value="1"/>
</dbReference>
<evidence type="ECO:0000259" key="1">
    <source>
        <dbReference type="Pfam" id="PF01909"/>
    </source>
</evidence>
<accession>A0A4Y5SKI4</accession>
<dbReference type="PANTHER" id="PTHR33933">
    <property type="entry name" value="NUCLEOTIDYLTRANSFERASE"/>
    <property type="match status" value="1"/>
</dbReference>
<sequence>MGGSVEVRKLIHDTVINVCGEQGVGVVEIILFGSRAKGTAKEGSDWDILLVTDGRVEWKKRLHLTGEIRKRLAKKGLAMDILVVSKEELERLRDSKEYIYYYALREGIPV</sequence>
<dbReference type="GO" id="GO:0016779">
    <property type="term" value="F:nucleotidyltransferase activity"/>
    <property type="evidence" value="ECO:0007669"/>
    <property type="project" value="InterPro"/>
</dbReference>
<dbReference type="KEGG" id="tic:FH039_03900"/>
<dbReference type="InterPro" id="IPR002934">
    <property type="entry name" value="Polymerase_NTP_transf_dom"/>
</dbReference>
<organism evidence="2 3">
    <name type="scientific">Thermococcus indicus</name>
    <dbReference type="NCBI Taxonomy" id="2586643"/>
    <lineage>
        <taxon>Archaea</taxon>
        <taxon>Methanobacteriati</taxon>
        <taxon>Methanobacteriota</taxon>
        <taxon>Thermococci</taxon>
        <taxon>Thermococcales</taxon>
        <taxon>Thermococcaceae</taxon>
        <taxon>Thermococcus</taxon>
    </lineage>
</organism>
<evidence type="ECO:0000313" key="2">
    <source>
        <dbReference type="EMBL" id="QDA30914.1"/>
    </source>
</evidence>
<evidence type="ECO:0000313" key="3">
    <source>
        <dbReference type="Proteomes" id="UP000306007"/>
    </source>
</evidence>
<keyword evidence="3" id="KW-1185">Reference proteome</keyword>
<gene>
    <name evidence="2" type="ORF">FH039_03900</name>
</gene>
<dbReference type="Proteomes" id="UP000306007">
    <property type="component" value="Chromosome"/>
</dbReference>
<dbReference type="InterPro" id="IPR043519">
    <property type="entry name" value="NT_sf"/>
</dbReference>
<dbReference type="OrthoDB" id="9287at2157"/>
<reference evidence="2 3" key="1">
    <citation type="submission" date="2019-06" db="EMBL/GenBank/DDBJ databases">
        <title>Thermococcus indicus sp. nov., a Fe(III)-reducing hyperthermophilic archaeon isolated from the Onnuri vent field of the Central Indian Ocean ridge.</title>
        <authorList>
            <person name="Lim J.K."/>
            <person name="Kim Y.J."/>
            <person name="Kwon K.K."/>
        </authorList>
    </citation>
    <scope>NUCLEOTIDE SEQUENCE [LARGE SCALE GENOMIC DNA]</scope>
    <source>
        <strain evidence="2 3">IOH1</strain>
    </source>
</reference>
<dbReference type="Gene3D" id="3.30.460.10">
    <property type="entry name" value="Beta Polymerase, domain 2"/>
    <property type="match status" value="1"/>
</dbReference>